<protein>
    <submittedName>
        <fullName evidence="1">Uncharacterized protein</fullName>
    </submittedName>
</protein>
<evidence type="ECO:0000313" key="1">
    <source>
        <dbReference type="EMBL" id="AFR96604.1"/>
    </source>
</evidence>
<dbReference type="AlphaFoldDB" id="J9VVG3"/>
<dbReference type="RefSeq" id="XP_012051222.1">
    <property type="nucleotide sequence ID" value="XM_012195832.1"/>
</dbReference>
<evidence type="ECO:0000313" key="2">
    <source>
        <dbReference type="Proteomes" id="UP000010091"/>
    </source>
</evidence>
<sequence length="279" mass="30711">MSASPKSIDNSKSINLFPDELCKTAQDDDELIWLGDSTFHRPPMAFNPSPLQLSVALFDRLAYGSPPHSTGCSSPRNQWDSPTDILFYHHRPSRHSQNGDTSQCDSTATWTQSYTATLHQAKIETLGRKGRAGLLRMQTVQGSQNMVELLPYTPTTPAMEHSSESSIVKNGDAQEVKRSNLLISVLNSRPTCGDFQESNNDIGLSANRFVITEPLHLKECHSLEADEDTASGSYNGQPSGGFNKLQVDENVTETGERDSMKALVERTGRAAKRARMANI</sequence>
<reference evidence="1 2" key="1">
    <citation type="journal article" date="2014" name="PLoS Genet.">
        <title>Analysis of the genome and transcriptome of Cryptococcus neoformans var. grubii reveals complex RNA expression and microevolution leading to virulence attenuation.</title>
        <authorList>
            <person name="Janbon G."/>
            <person name="Ormerod K.L."/>
            <person name="Paulet D."/>
            <person name="Byrnes E.J.III."/>
            <person name="Yadav V."/>
            <person name="Chatterjee G."/>
            <person name="Mullapudi N."/>
            <person name="Hon C.C."/>
            <person name="Billmyre R.B."/>
            <person name="Brunel F."/>
            <person name="Bahn Y.S."/>
            <person name="Chen W."/>
            <person name="Chen Y."/>
            <person name="Chow E.W."/>
            <person name="Coppee J.Y."/>
            <person name="Floyd-Averette A."/>
            <person name="Gaillardin C."/>
            <person name="Gerik K.J."/>
            <person name="Goldberg J."/>
            <person name="Gonzalez-Hilarion S."/>
            <person name="Gujja S."/>
            <person name="Hamlin J.L."/>
            <person name="Hsueh Y.P."/>
            <person name="Ianiri G."/>
            <person name="Jones S."/>
            <person name="Kodira C.D."/>
            <person name="Kozubowski L."/>
            <person name="Lam W."/>
            <person name="Marra M."/>
            <person name="Mesner L.D."/>
            <person name="Mieczkowski P.A."/>
            <person name="Moyrand F."/>
            <person name="Nielsen K."/>
            <person name="Proux C."/>
            <person name="Rossignol T."/>
            <person name="Schein J.E."/>
            <person name="Sun S."/>
            <person name="Wollschlaeger C."/>
            <person name="Wood I.A."/>
            <person name="Zeng Q."/>
            <person name="Neuveglise C."/>
            <person name="Newlon C.S."/>
            <person name="Perfect J.R."/>
            <person name="Lodge J.K."/>
            <person name="Idnurm A."/>
            <person name="Stajich J.E."/>
            <person name="Kronstad J.W."/>
            <person name="Sanyal K."/>
            <person name="Heitman J."/>
            <person name="Fraser J.A."/>
            <person name="Cuomo C.A."/>
            <person name="Dietrich F.S."/>
        </authorList>
    </citation>
    <scope>NUCLEOTIDE SEQUENCE [LARGE SCALE GENOMIC DNA]</scope>
    <source>
        <strain evidence="2">H99 / ATCC 208821 / CBS 10515 / FGSC 9487</strain>
    </source>
</reference>
<dbReference type="GeneID" id="23886892"/>
<dbReference type="VEuPathDB" id="FungiDB:CNAG_03384"/>
<accession>J9VVG3</accession>
<keyword evidence="2" id="KW-1185">Reference proteome</keyword>
<dbReference type="Proteomes" id="UP000010091">
    <property type="component" value="Chromosome 8"/>
</dbReference>
<gene>
    <name evidence="1" type="ORF">CNAG_03384</name>
</gene>
<name>J9VVG3_CRYN9</name>
<dbReference type="EMBL" id="CP003827">
    <property type="protein sequence ID" value="AFR96604.1"/>
    <property type="molecule type" value="Genomic_DNA"/>
</dbReference>
<dbReference type="OrthoDB" id="10356127at2759"/>
<dbReference type="KEGG" id="cng:CNAG_03384"/>
<organism evidence="1 2">
    <name type="scientific">Cryptococcus neoformans (strain H99 / ATCC 208821 / CBS 10515 / FGSC 9487)</name>
    <name type="common">Cryptococcus neoformans var. grubii serotype A</name>
    <dbReference type="NCBI Taxonomy" id="235443"/>
    <lineage>
        <taxon>Eukaryota</taxon>
        <taxon>Fungi</taxon>
        <taxon>Dikarya</taxon>
        <taxon>Basidiomycota</taxon>
        <taxon>Agaricomycotina</taxon>
        <taxon>Tremellomycetes</taxon>
        <taxon>Tremellales</taxon>
        <taxon>Cryptococcaceae</taxon>
        <taxon>Cryptococcus</taxon>
        <taxon>Cryptococcus neoformans species complex</taxon>
    </lineage>
</organism>
<dbReference type="HOGENOM" id="CLU_994028_0_0_1"/>
<proteinExistence type="predicted"/>